<proteinExistence type="predicted"/>
<comment type="caution">
    <text evidence="1">The sequence shown here is derived from an EMBL/GenBank/DDBJ whole genome shotgun (WGS) entry which is preliminary data.</text>
</comment>
<accession>A0A9D1V8S1</accession>
<gene>
    <name evidence="1" type="ORF">H9741_05830</name>
</gene>
<dbReference type="EMBL" id="DXFX01000072">
    <property type="protein sequence ID" value="HIX07968.1"/>
    <property type="molecule type" value="Genomic_DNA"/>
</dbReference>
<name>A0A9D1V8S1_9FIRM</name>
<organism evidence="1 2">
    <name type="scientific">Candidatus Borkfalkia faecipullorum</name>
    <dbReference type="NCBI Taxonomy" id="2838510"/>
    <lineage>
        <taxon>Bacteria</taxon>
        <taxon>Bacillati</taxon>
        <taxon>Bacillota</taxon>
        <taxon>Clostridia</taxon>
        <taxon>Christensenellales</taxon>
        <taxon>Christensenellaceae</taxon>
        <taxon>Candidatus Borkfalkia</taxon>
    </lineage>
</organism>
<sequence>MEKEIVRLAEELGMDPDAVRLLENTRLPLAPARMQELAQALTVREKYSEAAEALPPSFRSGGRPEL</sequence>
<dbReference type="Proteomes" id="UP000824204">
    <property type="component" value="Unassembled WGS sequence"/>
</dbReference>
<dbReference type="AlphaFoldDB" id="A0A9D1V8S1"/>
<reference evidence="1" key="2">
    <citation type="submission" date="2021-04" db="EMBL/GenBank/DDBJ databases">
        <authorList>
            <person name="Gilroy R."/>
        </authorList>
    </citation>
    <scope>NUCLEOTIDE SEQUENCE</scope>
    <source>
        <strain evidence="1">811</strain>
    </source>
</reference>
<evidence type="ECO:0000313" key="1">
    <source>
        <dbReference type="EMBL" id="HIX07968.1"/>
    </source>
</evidence>
<evidence type="ECO:0000313" key="2">
    <source>
        <dbReference type="Proteomes" id="UP000824204"/>
    </source>
</evidence>
<protein>
    <submittedName>
        <fullName evidence="1">Uncharacterized protein</fullName>
    </submittedName>
</protein>
<reference evidence="1" key="1">
    <citation type="journal article" date="2021" name="PeerJ">
        <title>Extensive microbial diversity within the chicken gut microbiome revealed by metagenomics and culture.</title>
        <authorList>
            <person name="Gilroy R."/>
            <person name="Ravi A."/>
            <person name="Getino M."/>
            <person name="Pursley I."/>
            <person name="Horton D.L."/>
            <person name="Alikhan N.F."/>
            <person name="Baker D."/>
            <person name="Gharbi K."/>
            <person name="Hall N."/>
            <person name="Watson M."/>
            <person name="Adriaenssens E.M."/>
            <person name="Foster-Nyarko E."/>
            <person name="Jarju S."/>
            <person name="Secka A."/>
            <person name="Antonio M."/>
            <person name="Oren A."/>
            <person name="Chaudhuri R.R."/>
            <person name="La Ragione R."/>
            <person name="Hildebrand F."/>
            <person name="Pallen M.J."/>
        </authorList>
    </citation>
    <scope>NUCLEOTIDE SEQUENCE</scope>
    <source>
        <strain evidence="1">811</strain>
    </source>
</reference>